<gene>
    <name evidence="2" type="ORF">Ccrd_003267</name>
</gene>
<dbReference type="EMBL" id="LEKV01004536">
    <property type="protein sequence ID" value="KVH94663.1"/>
    <property type="molecule type" value="Genomic_DNA"/>
</dbReference>
<proteinExistence type="predicted"/>
<dbReference type="AlphaFoldDB" id="A0A103XPX1"/>
<dbReference type="PANTHER" id="PTHR33649">
    <property type="entry name" value="PAR1 PROTEIN"/>
    <property type="match status" value="1"/>
</dbReference>
<comment type="caution">
    <text evidence="2">The sequence shown here is derived from an EMBL/GenBank/DDBJ whole genome shotgun (WGS) entry which is preliminary data.</text>
</comment>
<dbReference type="Proteomes" id="UP000243975">
    <property type="component" value="Unassembled WGS sequence"/>
</dbReference>
<evidence type="ECO:0000313" key="2">
    <source>
        <dbReference type="EMBL" id="KVH94663.1"/>
    </source>
</evidence>
<evidence type="ECO:0000313" key="3">
    <source>
        <dbReference type="Proteomes" id="UP000243975"/>
    </source>
</evidence>
<evidence type="ECO:0000256" key="1">
    <source>
        <dbReference type="SAM" id="SignalP"/>
    </source>
</evidence>
<protein>
    <submittedName>
        <fullName evidence="2">PAR1-like protein</fullName>
    </submittedName>
</protein>
<reference evidence="2 3" key="1">
    <citation type="journal article" date="2016" name="Sci. Rep.">
        <title>The genome sequence of the outbreeding globe artichoke constructed de novo incorporating a phase-aware low-pass sequencing strategy of F1 progeny.</title>
        <authorList>
            <person name="Scaglione D."/>
            <person name="Reyes-Chin-Wo S."/>
            <person name="Acquadro A."/>
            <person name="Froenicke L."/>
            <person name="Portis E."/>
            <person name="Beitel C."/>
            <person name="Tirone M."/>
            <person name="Mauro R."/>
            <person name="Lo Monaco A."/>
            <person name="Mauromicale G."/>
            <person name="Faccioli P."/>
            <person name="Cattivelli L."/>
            <person name="Rieseberg L."/>
            <person name="Michelmore R."/>
            <person name="Lanteri S."/>
        </authorList>
    </citation>
    <scope>NUCLEOTIDE SEQUENCE [LARGE SCALE GENOMIC DNA]</scope>
    <source>
        <strain evidence="2">2C</strain>
    </source>
</reference>
<dbReference type="OMA" id="MICSTEC"/>
<feature type="signal peptide" evidence="1">
    <location>
        <begin position="1"/>
        <end position="19"/>
    </location>
</feature>
<organism evidence="2 3">
    <name type="scientific">Cynara cardunculus var. scolymus</name>
    <name type="common">Globe artichoke</name>
    <name type="synonym">Cynara scolymus</name>
    <dbReference type="NCBI Taxonomy" id="59895"/>
    <lineage>
        <taxon>Eukaryota</taxon>
        <taxon>Viridiplantae</taxon>
        <taxon>Streptophyta</taxon>
        <taxon>Embryophyta</taxon>
        <taxon>Tracheophyta</taxon>
        <taxon>Spermatophyta</taxon>
        <taxon>Magnoliopsida</taxon>
        <taxon>eudicotyledons</taxon>
        <taxon>Gunneridae</taxon>
        <taxon>Pentapetalae</taxon>
        <taxon>asterids</taxon>
        <taxon>campanulids</taxon>
        <taxon>Asterales</taxon>
        <taxon>Asteraceae</taxon>
        <taxon>Carduoideae</taxon>
        <taxon>Cardueae</taxon>
        <taxon>Carduinae</taxon>
        <taxon>Cynara</taxon>
    </lineage>
</organism>
<feature type="chain" id="PRO_5007118976" evidence="1">
    <location>
        <begin position="20"/>
        <end position="194"/>
    </location>
</feature>
<keyword evidence="1" id="KW-0732">Signal</keyword>
<dbReference type="Gramene" id="KVH94663">
    <property type="protein sequence ID" value="KVH94663"/>
    <property type="gene ID" value="Ccrd_003267"/>
</dbReference>
<dbReference type="InterPro" id="IPR009489">
    <property type="entry name" value="PAR1"/>
</dbReference>
<dbReference type="STRING" id="59895.A0A103XPX1"/>
<dbReference type="Pfam" id="PF06521">
    <property type="entry name" value="PAR1"/>
    <property type="match status" value="1"/>
</dbReference>
<accession>A0A103XPX1</accession>
<sequence>MATLVLFLGFTLFLQGAFGEIVCKELPVGVCSFSIESSGKRCVLEKYYESNDGAIGFQCKTSEVVVKGMWEMIESDECTNACGVDRNSVGISSDSLLDPKLTAMICSTECYQNCPNIIDLYYNLALGEGVYLPELCNVQRTMPRRRAMSQLLSSGSASSPTNGPITSEEYYVSFVMTVSGIQYEKLFFMAANDD</sequence>
<dbReference type="PANTHER" id="PTHR33649:SF19">
    <property type="entry name" value="PAR1-RELATED"/>
    <property type="match status" value="1"/>
</dbReference>
<keyword evidence="3" id="KW-1185">Reference proteome</keyword>
<name>A0A103XPX1_CYNCS</name>